<evidence type="ECO:0000313" key="5">
    <source>
        <dbReference type="Proteomes" id="UP000521199"/>
    </source>
</evidence>
<dbReference type="GO" id="GO:0005829">
    <property type="term" value="C:cytosol"/>
    <property type="evidence" value="ECO:0007669"/>
    <property type="project" value="TreeGrafter"/>
</dbReference>
<reference evidence="4 5" key="1">
    <citation type="submission" date="2020-08" db="EMBL/GenBank/DDBJ databases">
        <title>Genomic Encyclopedia of Type Strains, Phase IV (KMG-IV): sequencing the most valuable type-strain genomes for metagenomic binning, comparative biology and taxonomic classification.</title>
        <authorList>
            <person name="Goeker M."/>
        </authorList>
    </citation>
    <scope>NUCLEOTIDE SEQUENCE [LARGE SCALE GENOMIC DNA]</scope>
    <source>
        <strain evidence="4 5">DSM 24163</strain>
    </source>
</reference>
<comment type="similarity">
    <text evidence="1">Belongs to the Skp family.</text>
</comment>
<gene>
    <name evidence="4" type="ORF">HNQ52_000444</name>
</gene>
<keyword evidence="5" id="KW-1185">Reference proteome</keyword>
<dbReference type="SUPFAM" id="SSF111384">
    <property type="entry name" value="OmpH-like"/>
    <property type="match status" value="1"/>
</dbReference>
<dbReference type="SMART" id="SM00935">
    <property type="entry name" value="OmpH"/>
    <property type="match status" value="1"/>
</dbReference>
<dbReference type="AlphaFoldDB" id="A0A7W8D627"/>
<dbReference type="Gene3D" id="3.30.910.20">
    <property type="entry name" value="Skp domain"/>
    <property type="match status" value="1"/>
</dbReference>
<dbReference type="InterPro" id="IPR024930">
    <property type="entry name" value="Skp_dom_sf"/>
</dbReference>
<dbReference type="PANTHER" id="PTHR35089">
    <property type="entry name" value="CHAPERONE PROTEIN SKP"/>
    <property type="match status" value="1"/>
</dbReference>
<dbReference type="Pfam" id="PF03938">
    <property type="entry name" value="OmpH"/>
    <property type="match status" value="1"/>
</dbReference>
<keyword evidence="2 3" id="KW-0732">Signal</keyword>
<feature type="signal peptide" evidence="3">
    <location>
        <begin position="1"/>
        <end position="38"/>
    </location>
</feature>
<dbReference type="GO" id="GO:0051082">
    <property type="term" value="F:unfolded protein binding"/>
    <property type="evidence" value="ECO:0007669"/>
    <property type="project" value="InterPro"/>
</dbReference>
<protein>
    <submittedName>
        <fullName evidence="4">Outer membrane protein</fullName>
    </submittedName>
</protein>
<evidence type="ECO:0000256" key="3">
    <source>
        <dbReference type="SAM" id="SignalP"/>
    </source>
</evidence>
<dbReference type="InterPro" id="IPR005632">
    <property type="entry name" value="Chaperone_Skp"/>
</dbReference>
<feature type="chain" id="PRO_5031529717" evidence="3">
    <location>
        <begin position="39"/>
        <end position="187"/>
    </location>
</feature>
<dbReference type="PANTHER" id="PTHR35089:SF1">
    <property type="entry name" value="CHAPERONE PROTEIN SKP"/>
    <property type="match status" value="1"/>
</dbReference>
<evidence type="ECO:0000313" key="4">
    <source>
        <dbReference type="EMBL" id="MBB5206928.1"/>
    </source>
</evidence>
<sequence>MHARRRTCALRPPSARRWCALLLTLVLLGGTASPVAWAQPAPTRVGYVDMKRLLDSAPQVLAANARLKREFDARDAELTRDEARLAELDARLATGGADSPEALQRQADALRRSVERTRQRLRDDLRTRSQEEVDRAWPLINDAIADYAREQGYDLVVPSPQVYVSGRIDITDDVLERMRREFDEGPR</sequence>
<dbReference type="GO" id="GO:0050821">
    <property type="term" value="P:protein stabilization"/>
    <property type="evidence" value="ECO:0007669"/>
    <property type="project" value="TreeGrafter"/>
</dbReference>
<proteinExistence type="inferred from homology"/>
<evidence type="ECO:0000256" key="1">
    <source>
        <dbReference type="ARBA" id="ARBA00009091"/>
    </source>
</evidence>
<dbReference type="Proteomes" id="UP000521199">
    <property type="component" value="Unassembled WGS sequence"/>
</dbReference>
<evidence type="ECO:0000256" key="2">
    <source>
        <dbReference type="ARBA" id="ARBA00022729"/>
    </source>
</evidence>
<comment type="caution">
    <text evidence="4">The sequence shown here is derived from an EMBL/GenBank/DDBJ whole genome shotgun (WGS) entry which is preliminary data.</text>
</comment>
<organism evidence="4 5">
    <name type="scientific">Chiayiivirga flava</name>
    <dbReference type="NCBI Taxonomy" id="659595"/>
    <lineage>
        <taxon>Bacteria</taxon>
        <taxon>Pseudomonadati</taxon>
        <taxon>Pseudomonadota</taxon>
        <taxon>Gammaproteobacteria</taxon>
        <taxon>Lysobacterales</taxon>
        <taxon>Lysobacteraceae</taxon>
        <taxon>Chiayiivirga</taxon>
    </lineage>
</organism>
<name>A0A7W8D627_9GAMM</name>
<accession>A0A7W8D627</accession>
<dbReference type="RefSeq" id="WP_183959364.1">
    <property type="nucleotide sequence ID" value="NZ_JACHHP010000001.1"/>
</dbReference>
<dbReference type="EMBL" id="JACHHP010000001">
    <property type="protein sequence ID" value="MBB5206928.1"/>
    <property type="molecule type" value="Genomic_DNA"/>
</dbReference>